<accession>A0A0F9LQP2</accession>
<gene>
    <name evidence="1" type="ORF">LCGC14_1552400</name>
</gene>
<dbReference type="EMBL" id="LAZR01011882">
    <property type="protein sequence ID" value="KKM55609.1"/>
    <property type="molecule type" value="Genomic_DNA"/>
</dbReference>
<reference evidence="1" key="1">
    <citation type="journal article" date="2015" name="Nature">
        <title>Complex archaea that bridge the gap between prokaryotes and eukaryotes.</title>
        <authorList>
            <person name="Spang A."/>
            <person name="Saw J.H."/>
            <person name="Jorgensen S.L."/>
            <person name="Zaremba-Niedzwiedzka K."/>
            <person name="Martijn J."/>
            <person name="Lind A.E."/>
            <person name="van Eijk R."/>
            <person name="Schleper C."/>
            <person name="Guy L."/>
            <person name="Ettema T.J."/>
        </authorList>
    </citation>
    <scope>NUCLEOTIDE SEQUENCE</scope>
</reference>
<protein>
    <submittedName>
        <fullName evidence="1">Uncharacterized protein</fullName>
    </submittedName>
</protein>
<dbReference type="AlphaFoldDB" id="A0A0F9LQP2"/>
<organism evidence="1">
    <name type="scientific">marine sediment metagenome</name>
    <dbReference type="NCBI Taxonomy" id="412755"/>
    <lineage>
        <taxon>unclassified sequences</taxon>
        <taxon>metagenomes</taxon>
        <taxon>ecological metagenomes</taxon>
    </lineage>
</organism>
<evidence type="ECO:0000313" key="1">
    <source>
        <dbReference type="EMBL" id="KKM55609.1"/>
    </source>
</evidence>
<proteinExistence type="predicted"/>
<sequence length="64" mass="7612">MPDFDKLAKHVDKLSSLLKDRQPGLASWSMSVGYYWNKLVEQWDPYRTIIDLTSPQQRTRKDEK</sequence>
<name>A0A0F9LQP2_9ZZZZ</name>
<comment type="caution">
    <text evidence="1">The sequence shown here is derived from an EMBL/GenBank/DDBJ whole genome shotgun (WGS) entry which is preliminary data.</text>
</comment>